<sequence>MVQMLVKIQDDPQSLKEWVIVEVQGDLESSSGDTIGGKQIGHLIFTSKERPILIIGYHILYGKVIENNPPLAVLKRSRLPNVQETNEKKNSATDYTILALIRKRITFKTRPKPMVSICH</sequence>
<evidence type="ECO:0000313" key="8">
    <source>
        <dbReference type="Proteomes" id="UP000827092"/>
    </source>
</evidence>
<dbReference type="InterPro" id="IPR018607">
    <property type="entry name" value="Ctf8"/>
</dbReference>
<accession>A0AAV6VKQ4</accession>
<comment type="similarity">
    <text evidence="6">Belongs to the CTF8 family.</text>
</comment>
<reference evidence="7 8" key="1">
    <citation type="journal article" date="2022" name="Nat. Ecol. Evol.">
        <title>A masculinizing supergene underlies an exaggerated male reproductive morph in a spider.</title>
        <authorList>
            <person name="Hendrickx F."/>
            <person name="De Corte Z."/>
            <person name="Sonet G."/>
            <person name="Van Belleghem S.M."/>
            <person name="Kostlbacher S."/>
            <person name="Vangestel C."/>
        </authorList>
    </citation>
    <scope>NUCLEOTIDE SEQUENCE [LARGE SCALE GENOMIC DNA]</scope>
    <source>
        <strain evidence="7">W744_W776</strain>
    </source>
</reference>
<dbReference type="PANTHER" id="PTHR28605">
    <property type="entry name" value="CTF8, CHROMOSOME TRANSMISSION FIDELITY FACTOR 8 HOMOLOG (S. CEREVISIAE)"/>
    <property type="match status" value="1"/>
</dbReference>
<dbReference type="GO" id="GO:0003677">
    <property type="term" value="F:DNA binding"/>
    <property type="evidence" value="ECO:0007669"/>
    <property type="project" value="UniProtKB-KW"/>
</dbReference>
<protein>
    <recommendedName>
        <fullName evidence="9">Chromosome transmission fidelity protein 8</fullName>
    </recommendedName>
</protein>
<evidence type="ECO:0000313" key="7">
    <source>
        <dbReference type="EMBL" id="KAG8196246.1"/>
    </source>
</evidence>
<gene>
    <name evidence="7" type="ORF">JTE90_023802</name>
</gene>
<keyword evidence="2" id="KW-0235">DNA replication</keyword>
<keyword evidence="3" id="KW-0238">DNA-binding</keyword>
<keyword evidence="4" id="KW-0539">Nucleus</keyword>
<keyword evidence="8" id="KW-1185">Reference proteome</keyword>
<dbReference type="PANTHER" id="PTHR28605:SF1">
    <property type="entry name" value="CHROMOSOME TRANSMISSION FIDELITY FACTOR 8"/>
    <property type="match status" value="1"/>
</dbReference>
<proteinExistence type="inferred from homology"/>
<evidence type="ECO:0000256" key="2">
    <source>
        <dbReference type="ARBA" id="ARBA00022705"/>
    </source>
</evidence>
<name>A0AAV6VKQ4_9ARAC</name>
<dbReference type="Proteomes" id="UP000827092">
    <property type="component" value="Unassembled WGS sequence"/>
</dbReference>
<evidence type="ECO:0000256" key="1">
    <source>
        <dbReference type="ARBA" id="ARBA00004123"/>
    </source>
</evidence>
<dbReference type="AlphaFoldDB" id="A0AAV6VKQ4"/>
<comment type="caution">
    <text evidence="7">The sequence shown here is derived from an EMBL/GenBank/DDBJ whole genome shotgun (WGS) entry which is preliminary data.</text>
</comment>
<keyword evidence="5" id="KW-0131">Cell cycle</keyword>
<evidence type="ECO:0008006" key="9">
    <source>
        <dbReference type="Google" id="ProtNLM"/>
    </source>
</evidence>
<evidence type="ECO:0000256" key="4">
    <source>
        <dbReference type="ARBA" id="ARBA00023242"/>
    </source>
</evidence>
<dbReference type="Pfam" id="PF09696">
    <property type="entry name" value="Ctf8"/>
    <property type="match status" value="1"/>
</dbReference>
<evidence type="ECO:0000256" key="6">
    <source>
        <dbReference type="ARBA" id="ARBA00038447"/>
    </source>
</evidence>
<evidence type="ECO:0000256" key="5">
    <source>
        <dbReference type="ARBA" id="ARBA00023306"/>
    </source>
</evidence>
<dbReference type="GO" id="GO:0007064">
    <property type="term" value="P:mitotic sister chromatid cohesion"/>
    <property type="evidence" value="ECO:0007669"/>
    <property type="project" value="InterPro"/>
</dbReference>
<organism evidence="7 8">
    <name type="scientific">Oedothorax gibbosus</name>
    <dbReference type="NCBI Taxonomy" id="931172"/>
    <lineage>
        <taxon>Eukaryota</taxon>
        <taxon>Metazoa</taxon>
        <taxon>Ecdysozoa</taxon>
        <taxon>Arthropoda</taxon>
        <taxon>Chelicerata</taxon>
        <taxon>Arachnida</taxon>
        <taxon>Araneae</taxon>
        <taxon>Araneomorphae</taxon>
        <taxon>Entelegynae</taxon>
        <taxon>Araneoidea</taxon>
        <taxon>Linyphiidae</taxon>
        <taxon>Erigoninae</taxon>
        <taxon>Oedothorax</taxon>
    </lineage>
</organism>
<evidence type="ECO:0000256" key="3">
    <source>
        <dbReference type="ARBA" id="ARBA00023125"/>
    </source>
</evidence>
<dbReference type="GO" id="GO:0031390">
    <property type="term" value="C:Ctf18 RFC-like complex"/>
    <property type="evidence" value="ECO:0007669"/>
    <property type="project" value="InterPro"/>
</dbReference>
<dbReference type="GO" id="GO:0006260">
    <property type="term" value="P:DNA replication"/>
    <property type="evidence" value="ECO:0007669"/>
    <property type="project" value="UniProtKB-KW"/>
</dbReference>
<comment type="subcellular location">
    <subcellularLocation>
        <location evidence="1">Nucleus</location>
    </subcellularLocation>
</comment>
<dbReference type="EMBL" id="JAFNEN010000073">
    <property type="protein sequence ID" value="KAG8196246.1"/>
    <property type="molecule type" value="Genomic_DNA"/>
</dbReference>